<dbReference type="eggNOG" id="COG3576">
    <property type="taxonomic scope" value="Bacteria"/>
</dbReference>
<comment type="caution">
    <text evidence="2">The sequence shown here is derived from an EMBL/GenBank/DDBJ whole genome shotgun (WGS) entry which is preliminary data.</text>
</comment>
<evidence type="ECO:0000313" key="3">
    <source>
        <dbReference type="Proteomes" id="UP000029554"/>
    </source>
</evidence>
<dbReference type="InterPro" id="IPR012349">
    <property type="entry name" value="Split_barrel_FMN-bd"/>
</dbReference>
<dbReference type="Pfam" id="PF01243">
    <property type="entry name" value="PNPOx_N"/>
    <property type="match status" value="1"/>
</dbReference>
<feature type="domain" description="Pyridoxamine 5'-phosphate oxidase N-terminal" evidence="1">
    <location>
        <begin position="43"/>
        <end position="138"/>
    </location>
</feature>
<gene>
    <name evidence="2" type="ORF">LG45_02805</name>
</gene>
<dbReference type="PANTHER" id="PTHR42815">
    <property type="entry name" value="FAD-BINDING, PUTATIVE (AFU_ORTHOLOGUE AFUA_6G07600)-RELATED"/>
    <property type="match status" value="1"/>
</dbReference>
<sequence length="204" mass="23945">MNYLETAFTNTIKKMQEKIGSRNSYARMEQMSYVDGLTDYEIEFITQQDSFYMATHGENDFPYVQHRGGPQGFIKIINDSNIGIVDFIGNRQYISVGNIINNPKVALIMVSYPRKARLKIYAEAQIIELKDDDKLYEFLKPDEYKFRPERMIVFNIKAYDWNCPQHIIPRFTAAEIEEAFAPQKKYITDLENQIKDLKEILSKK</sequence>
<dbReference type="InterPro" id="IPR011576">
    <property type="entry name" value="Pyridox_Oxase_N"/>
</dbReference>
<organism evidence="2 3">
    <name type="scientific">Flavobacterium aquatile LMG 4008 = ATCC 11947</name>
    <dbReference type="NCBI Taxonomy" id="1453498"/>
    <lineage>
        <taxon>Bacteria</taxon>
        <taxon>Pseudomonadati</taxon>
        <taxon>Bacteroidota</taxon>
        <taxon>Flavobacteriia</taxon>
        <taxon>Flavobacteriales</taxon>
        <taxon>Flavobacteriaceae</taxon>
        <taxon>Flavobacterium</taxon>
    </lineage>
</organism>
<dbReference type="OrthoDB" id="9796486at2"/>
<evidence type="ECO:0000259" key="1">
    <source>
        <dbReference type="Pfam" id="PF01243"/>
    </source>
</evidence>
<dbReference type="EMBL" id="JRHH01000001">
    <property type="protein sequence ID" value="KGD69705.1"/>
    <property type="molecule type" value="Genomic_DNA"/>
</dbReference>
<dbReference type="SUPFAM" id="SSF50475">
    <property type="entry name" value="FMN-binding split barrel"/>
    <property type="match status" value="1"/>
</dbReference>
<dbReference type="PANTHER" id="PTHR42815:SF2">
    <property type="entry name" value="FAD-BINDING, PUTATIVE (AFU_ORTHOLOGUE AFUA_6G07600)-RELATED"/>
    <property type="match status" value="1"/>
</dbReference>
<protein>
    <submittedName>
        <fullName evidence="2">Pyridoxamine 5'-phosphate oxidase</fullName>
    </submittedName>
</protein>
<dbReference type="STRING" id="1453498.LG45_02805"/>
<reference evidence="2 3" key="1">
    <citation type="submission" date="2014-09" db="EMBL/GenBank/DDBJ databases">
        <title>Whole Genome Shotgun of Flavobacterium aquatile LMG 4008.</title>
        <authorList>
            <person name="Gale A.N."/>
            <person name="Pipes S.E."/>
            <person name="Newman J.D."/>
        </authorList>
    </citation>
    <scope>NUCLEOTIDE SEQUENCE [LARGE SCALE GENOMIC DNA]</scope>
    <source>
        <strain evidence="2 3">LMG 4008</strain>
    </source>
</reference>
<dbReference type="AlphaFoldDB" id="A0A095V4A9"/>
<name>A0A095V4A9_9FLAO</name>
<proteinExistence type="predicted"/>
<dbReference type="Proteomes" id="UP000029554">
    <property type="component" value="Unassembled WGS sequence"/>
</dbReference>
<evidence type="ECO:0000313" key="2">
    <source>
        <dbReference type="EMBL" id="KGD69705.1"/>
    </source>
</evidence>
<dbReference type="Gene3D" id="2.30.110.10">
    <property type="entry name" value="Electron Transport, Fmn-binding Protein, Chain A"/>
    <property type="match status" value="1"/>
</dbReference>
<keyword evidence="3" id="KW-1185">Reference proteome</keyword>
<accession>A0A095V4A9</accession>
<dbReference type="RefSeq" id="WP_035124144.1">
    <property type="nucleotide sequence ID" value="NZ_JRHH01000001.1"/>
</dbReference>